<accession>A0AAV2GAD3</accession>
<evidence type="ECO:0000313" key="1">
    <source>
        <dbReference type="EMBL" id="CAL1407122.1"/>
    </source>
</evidence>
<dbReference type="EMBL" id="OZ034821">
    <property type="protein sequence ID" value="CAL1407122.1"/>
    <property type="molecule type" value="Genomic_DNA"/>
</dbReference>
<dbReference type="AlphaFoldDB" id="A0AAV2GAD3"/>
<name>A0AAV2GAD3_9ROSI</name>
<sequence length="109" mass="12627">MTLFGPEALASLSWRLEKQPHNVTSSSLHCISSPDRWHHSSPAPSSSRHCRRTSFDIIIHHLPLLTLFICSHSAPSSFRYNRCVISRRISRCQDLLYQVGNKRRKEMEK</sequence>
<proteinExistence type="predicted"/>
<dbReference type="Proteomes" id="UP001497516">
    <property type="component" value="Chromosome 8"/>
</dbReference>
<protein>
    <submittedName>
        <fullName evidence="1">Uncharacterized protein</fullName>
    </submittedName>
</protein>
<gene>
    <name evidence="1" type="ORF">LTRI10_LOCUS46809</name>
</gene>
<keyword evidence="2" id="KW-1185">Reference proteome</keyword>
<evidence type="ECO:0000313" key="2">
    <source>
        <dbReference type="Proteomes" id="UP001497516"/>
    </source>
</evidence>
<reference evidence="1 2" key="1">
    <citation type="submission" date="2024-04" db="EMBL/GenBank/DDBJ databases">
        <authorList>
            <person name="Fracassetti M."/>
        </authorList>
    </citation>
    <scope>NUCLEOTIDE SEQUENCE [LARGE SCALE GENOMIC DNA]</scope>
</reference>
<organism evidence="1 2">
    <name type="scientific">Linum trigynum</name>
    <dbReference type="NCBI Taxonomy" id="586398"/>
    <lineage>
        <taxon>Eukaryota</taxon>
        <taxon>Viridiplantae</taxon>
        <taxon>Streptophyta</taxon>
        <taxon>Embryophyta</taxon>
        <taxon>Tracheophyta</taxon>
        <taxon>Spermatophyta</taxon>
        <taxon>Magnoliopsida</taxon>
        <taxon>eudicotyledons</taxon>
        <taxon>Gunneridae</taxon>
        <taxon>Pentapetalae</taxon>
        <taxon>rosids</taxon>
        <taxon>fabids</taxon>
        <taxon>Malpighiales</taxon>
        <taxon>Linaceae</taxon>
        <taxon>Linum</taxon>
    </lineage>
</organism>